<reference evidence="1" key="1">
    <citation type="submission" date="2014-11" db="EMBL/GenBank/DDBJ databases">
        <authorList>
            <person name="Amaro Gonzalez C."/>
        </authorList>
    </citation>
    <scope>NUCLEOTIDE SEQUENCE</scope>
</reference>
<proteinExistence type="predicted"/>
<dbReference type="EMBL" id="GBXM01029857">
    <property type="protein sequence ID" value="JAH78720.1"/>
    <property type="molecule type" value="Transcribed_RNA"/>
</dbReference>
<sequence>MRHLRCHLSTPMDRSIFTTNTILNMRSSSTSSSFSSLLK</sequence>
<dbReference type="AlphaFoldDB" id="A0A0E9VMS2"/>
<protein>
    <submittedName>
        <fullName evidence="1">Uncharacterized protein</fullName>
    </submittedName>
</protein>
<name>A0A0E9VMS2_ANGAN</name>
<accession>A0A0E9VMS2</accession>
<reference evidence="1" key="2">
    <citation type="journal article" date="2015" name="Fish Shellfish Immunol.">
        <title>Early steps in the European eel (Anguilla anguilla)-Vibrio vulnificus interaction in the gills: Role of the RtxA13 toxin.</title>
        <authorList>
            <person name="Callol A."/>
            <person name="Pajuelo D."/>
            <person name="Ebbesson L."/>
            <person name="Teles M."/>
            <person name="MacKenzie S."/>
            <person name="Amaro C."/>
        </authorList>
    </citation>
    <scope>NUCLEOTIDE SEQUENCE</scope>
</reference>
<evidence type="ECO:0000313" key="1">
    <source>
        <dbReference type="EMBL" id="JAH78720.1"/>
    </source>
</evidence>
<organism evidence="1">
    <name type="scientific">Anguilla anguilla</name>
    <name type="common">European freshwater eel</name>
    <name type="synonym">Muraena anguilla</name>
    <dbReference type="NCBI Taxonomy" id="7936"/>
    <lineage>
        <taxon>Eukaryota</taxon>
        <taxon>Metazoa</taxon>
        <taxon>Chordata</taxon>
        <taxon>Craniata</taxon>
        <taxon>Vertebrata</taxon>
        <taxon>Euteleostomi</taxon>
        <taxon>Actinopterygii</taxon>
        <taxon>Neopterygii</taxon>
        <taxon>Teleostei</taxon>
        <taxon>Anguilliformes</taxon>
        <taxon>Anguillidae</taxon>
        <taxon>Anguilla</taxon>
    </lineage>
</organism>